<reference evidence="4" key="1">
    <citation type="submission" date="2016-06" db="UniProtKB">
        <authorList>
            <consortium name="WormBaseParasite"/>
        </authorList>
    </citation>
    <scope>IDENTIFICATION</scope>
</reference>
<keyword evidence="1" id="KW-1133">Transmembrane helix</keyword>
<organism evidence="4">
    <name type="scientific">Gongylonema pulchrum</name>
    <dbReference type="NCBI Taxonomy" id="637853"/>
    <lineage>
        <taxon>Eukaryota</taxon>
        <taxon>Metazoa</taxon>
        <taxon>Ecdysozoa</taxon>
        <taxon>Nematoda</taxon>
        <taxon>Chromadorea</taxon>
        <taxon>Rhabditida</taxon>
        <taxon>Spirurina</taxon>
        <taxon>Spiruromorpha</taxon>
        <taxon>Spiruroidea</taxon>
        <taxon>Gongylonematidae</taxon>
        <taxon>Gongylonema</taxon>
    </lineage>
</organism>
<evidence type="ECO:0000313" key="3">
    <source>
        <dbReference type="Proteomes" id="UP000271098"/>
    </source>
</evidence>
<keyword evidence="1" id="KW-0812">Transmembrane</keyword>
<proteinExistence type="predicted"/>
<name>A0A183EJW7_9BILA</name>
<evidence type="ECO:0000256" key="1">
    <source>
        <dbReference type="SAM" id="Phobius"/>
    </source>
</evidence>
<dbReference type="AlphaFoldDB" id="A0A183EJW7"/>
<dbReference type="WBParaSite" id="GPUH_0002128301-mRNA-1">
    <property type="protein sequence ID" value="GPUH_0002128301-mRNA-1"/>
    <property type="gene ID" value="GPUH_0002128301"/>
</dbReference>
<feature type="transmembrane region" description="Helical" evidence="1">
    <location>
        <begin position="93"/>
        <end position="111"/>
    </location>
</feature>
<evidence type="ECO:0000313" key="4">
    <source>
        <dbReference type="WBParaSite" id="GPUH_0002128301-mRNA-1"/>
    </source>
</evidence>
<reference evidence="2 3" key="2">
    <citation type="submission" date="2018-11" db="EMBL/GenBank/DDBJ databases">
        <authorList>
            <consortium name="Pathogen Informatics"/>
        </authorList>
    </citation>
    <scope>NUCLEOTIDE SEQUENCE [LARGE SCALE GENOMIC DNA]</scope>
</reference>
<dbReference type="Proteomes" id="UP000271098">
    <property type="component" value="Unassembled WGS sequence"/>
</dbReference>
<protein>
    <submittedName>
        <fullName evidence="4">Ion_trans domain-containing protein</fullName>
    </submittedName>
</protein>
<evidence type="ECO:0000313" key="2">
    <source>
        <dbReference type="EMBL" id="VDN37868.1"/>
    </source>
</evidence>
<feature type="transmembrane region" description="Helical" evidence="1">
    <location>
        <begin position="49"/>
        <end position="72"/>
    </location>
</feature>
<gene>
    <name evidence="2" type="ORF">GPUH_LOCUS21259</name>
</gene>
<keyword evidence="1" id="KW-0472">Membrane</keyword>
<keyword evidence="3" id="KW-1185">Reference proteome</keyword>
<sequence>MELLLYRTVKVALKHGMSSEHRWDISVSGFVAEALGPVKYIGVPFGSHIAYFLFWLNICLSLLTLINLAVIFGAQHRALTRTTPISSLKWIRVFLISTYIFVLLQAVRLFFLCQHKE</sequence>
<accession>A0A183EJW7</accession>
<dbReference type="EMBL" id="UYRT01092172">
    <property type="protein sequence ID" value="VDN37868.1"/>
    <property type="molecule type" value="Genomic_DNA"/>
</dbReference>